<name>A0A8T1Z149_9BRAS</name>
<dbReference type="Proteomes" id="UP000694240">
    <property type="component" value="Chromosome 11"/>
</dbReference>
<accession>A0A8T1Z149</accession>
<proteinExistence type="predicted"/>
<comment type="caution">
    <text evidence="1">The sequence shown here is derived from an EMBL/GenBank/DDBJ whole genome shotgun (WGS) entry which is preliminary data.</text>
</comment>
<dbReference type="AlphaFoldDB" id="A0A8T1Z149"/>
<gene>
    <name evidence="1" type="ORF">ISN45_Aa06g029960</name>
</gene>
<reference evidence="1 2" key="1">
    <citation type="submission" date="2020-12" db="EMBL/GenBank/DDBJ databases">
        <title>Concerted genomic and epigenomic changes stabilize Arabidopsis allopolyploids.</title>
        <authorList>
            <person name="Chen Z."/>
        </authorList>
    </citation>
    <scope>NUCLEOTIDE SEQUENCE [LARGE SCALE GENOMIC DNA]</scope>
    <source>
        <strain evidence="1">Allo738</strain>
        <tissue evidence="1">Leaf</tissue>
    </source>
</reference>
<sequence length="84" mass="9582">MIQSLMFAGEVQFCAHNSYGAEAVTVQFGAFLKYNLTKDQFEVGFLRREEIWCCNWSFQRSIFKKCISKNHLDSLPGVLGVLSP</sequence>
<protein>
    <submittedName>
        <fullName evidence="1">Uncharacterized protein</fullName>
    </submittedName>
</protein>
<dbReference type="EMBL" id="JAEFBK010000011">
    <property type="protein sequence ID" value="KAG7552394.1"/>
    <property type="molecule type" value="Genomic_DNA"/>
</dbReference>
<evidence type="ECO:0000313" key="1">
    <source>
        <dbReference type="EMBL" id="KAG7552394.1"/>
    </source>
</evidence>
<evidence type="ECO:0000313" key="2">
    <source>
        <dbReference type="Proteomes" id="UP000694240"/>
    </source>
</evidence>
<organism evidence="1 2">
    <name type="scientific">Arabidopsis thaliana x Arabidopsis arenosa</name>
    <dbReference type="NCBI Taxonomy" id="1240361"/>
    <lineage>
        <taxon>Eukaryota</taxon>
        <taxon>Viridiplantae</taxon>
        <taxon>Streptophyta</taxon>
        <taxon>Embryophyta</taxon>
        <taxon>Tracheophyta</taxon>
        <taxon>Spermatophyta</taxon>
        <taxon>Magnoliopsida</taxon>
        <taxon>eudicotyledons</taxon>
        <taxon>Gunneridae</taxon>
        <taxon>Pentapetalae</taxon>
        <taxon>rosids</taxon>
        <taxon>malvids</taxon>
        <taxon>Brassicales</taxon>
        <taxon>Brassicaceae</taxon>
        <taxon>Camelineae</taxon>
        <taxon>Arabidopsis</taxon>
    </lineage>
</organism>
<keyword evidence="2" id="KW-1185">Reference proteome</keyword>